<evidence type="ECO:0000256" key="10">
    <source>
        <dbReference type="ARBA" id="ARBA00023004"/>
    </source>
</evidence>
<dbReference type="Pfam" id="PF01292">
    <property type="entry name" value="Ni_hydr_CYTB"/>
    <property type="match status" value="1"/>
</dbReference>
<evidence type="ECO:0000313" key="16">
    <source>
        <dbReference type="Proteomes" id="UP001224083"/>
    </source>
</evidence>
<keyword evidence="8" id="KW-0249">Electron transport</keyword>
<keyword evidence="7" id="KW-0479">Metal-binding</keyword>
<evidence type="ECO:0000256" key="2">
    <source>
        <dbReference type="ARBA" id="ARBA00004651"/>
    </source>
</evidence>
<keyword evidence="5" id="KW-0349">Heme</keyword>
<dbReference type="InterPro" id="IPR011577">
    <property type="entry name" value="Cyt_b561_bac/Ni-Hgenase"/>
</dbReference>
<evidence type="ECO:0000256" key="5">
    <source>
        <dbReference type="ARBA" id="ARBA00022617"/>
    </source>
</evidence>
<keyword evidence="16" id="KW-1185">Reference proteome</keyword>
<dbReference type="InterPro" id="IPR016174">
    <property type="entry name" value="Di-haem_cyt_TM"/>
</dbReference>
<feature type="transmembrane region" description="Helical" evidence="13">
    <location>
        <begin position="76"/>
        <end position="100"/>
    </location>
</feature>
<dbReference type="SUPFAM" id="SSF81342">
    <property type="entry name" value="Transmembrane di-heme cytochromes"/>
    <property type="match status" value="1"/>
</dbReference>
<evidence type="ECO:0000256" key="12">
    <source>
        <dbReference type="ARBA" id="ARBA00037975"/>
    </source>
</evidence>
<evidence type="ECO:0000256" key="4">
    <source>
        <dbReference type="ARBA" id="ARBA00022475"/>
    </source>
</evidence>
<accession>A0ABT9KD36</accession>
<evidence type="ECO:0000256" key="8">
    <source>
        <dbReference type="ARBA" id="ARBA00022982"/>
    </source>
</evidence>
<keyword evidence="3" id="KW-0813">Transport</keyword>
<feature type="domain" description="Cytochrome b561 bacterial/Ni-hydrogenase" evidence="14">
    <location>
        <begin position="5"/>
        <end position="161"/>
    </location>
</feature>
<proteinExistence type="inferred from homology"/>
<keyword evidence="6 13" id="KW-0812">Transmembrane</keyword>
<sequence length="163" mass="18363">MAQKYPKPMIFLHWLTLLLVLTAYFSGDYPPADGIVGEIHVASGICLVFLLLLRIGLRVYYREQLPKHLLTRWQHIVAHSVQMLLYLAMLLTPIIGYLTLTADVDDFRLFGITLPYFSLNLSLGKAHEIFANGFIALAGLHAVAALFHHLVLKDNVLKSMSPH</sequence>
<comment type="cofactor">
    <cofactor evidence="1">
        <name>heme b</name>
        <dbReference type="ChEBI" id="CHEBI:60344"/>
    </cofactor>
</comment>
<dbReference type="PANTHER" id="PTHR30529">
    <property type="entry name" value="CYTOCHROME B561"/>
    <property type="match status" value="1"/>
</dbReference>
<evidence type="ECO:0000256" key="7">
    <source>
        <dbReference type="ARBA" id="ARBA00022723"/>
    </source>
</evidence>
<gene>
    <name evidence="15" type="ORF">O7M46_03330</name>
</gene>
<evidence type="ECO:0000256" key="3">
    <source>
        <dbReference type="ARBA" id="ARBA00022448"/>
    </source>
</evidence>
<feature type="transmembrane region" description="Helical" evidence="13">
    <location>
        <begin position="35"/>
        <end position="55"/>
    </location>
</feature>
<evidence type="ECO:0000256" key="11">
    <source>
        <dbReference type="ARBA" id="ARBA00023136"/>
    </source>
</evidence>
<comment type="similarity">
    <text evidence="12">Belongs to the cytochrome b561 family.</text>
</comment>
<evidence type="ECO:0000256" key="6">
    <source>
        <dbReference type="ARBA" id="ARBA00022692"/>
    </source>
</evidence>
<evidence type="ECO:0000313" key="15">
    <source>
        <dbReference type="EMBL" id="MDP9499978.1"/>
    </source>
</evidence>
<dbReference type="Proteomes" id="UP001224083">
    <property type="component" value="Unassembled WGS sequence"/>
</dbReference>
<protein>
    <submittedName>
        <fullName evidence="15">Cytochrome b</fullName>
    </submittedName>
</protein>
<evidence type="ECO:0000259" key="14">
    <source>
        <dbReference type="Pfam" id="PF01292"/>
    </source>
</evidence>
<feature type="transmembrane region" description="Helical" evidence="13">
    <location>
        <begin position="129"/>
        <end position="152"/>
    </location>
</feature>
<keyword evidence="9 13" id="KW-1133">Transmembrane helix</keyword>
<comment type="caution">
    <text evidence="15">The sequence shown here is derived from an EMBL/GenBank/DDBJ whole genome shotgun (WGS) entry which is preliminary data.</text>
</comment>
<evidence type="ECO:0000256" key="9">
    <source>
        <dbReference type="ARBA" id="ARBA00022989"/>
    </source>
</evidence>
<evidence type="ECO:0000256" key="1">
    <source>
        <dbReference type="ARBA" id="ARBA00001970"/>
    </source>
</evidence>
<dbReference type="PANTHER" id="PTHR30529:SF3">
    <property type="entry name" value="CYTOCHROME B561 HOMOLOG 1"/>
    <property type="match status" value="1"/>
</dbReference>
<name>A0ABT9KD36_9PAST</name>
<dbReference type="InterPro" id="IPR052168">
    <property type="entry name" value="Cytochrome_b561_oxidase"/>
</dbReference>
<keyword evidence="10" id="KW-0408">Iron</keyword>
<keyword evidence="4" id="KW-1003">Cell membrane</keyword>
<comment type="subcellular location">
    <subcellularLocation>
        <location evidence="2">Cell membrane</location>
        <topology evidence="2">Multi-pass membrane protein</topology>
    </subcellularLocation>
</comment>
<evidence type="ECO:0000256" key="13">
    <source>
        <dbReference type="SAM" id="Phobius"/>
    </source>
</evidence>
<reference evidence="15 16" key="1">
    <citation type="submission" date="2022-12" db="EMBL/GenBank/DDBJ databases">
        <title>Genome sequence of Pasteurellaceae Bisgaard Taxon 45.</title>
        <authorList>
            <person name="Foggin C."/>
            <person name="Rosen L.E."/>
            <person name="Henton M."/>
            <person name="Buys A."/>
            <person name="Floyd T."/>
            <person name="Turner A.D."/>
            <person name="Tarbin J."/>
            <person name="Lloyd A.S."/>
            <person name="Chaitezvi C."/>
            <person name="Ellis R.J."/>
            <person name="Roberts H.C."/>
            <person name="Dastjerdi A."/>
            <person name="Nunez A."/>
            <person name="Van Vliet A.H."/>
            <person name="Steinbach F."/>
        </authorList>
    </citation>
    <scope>NUCLEOTIDE SEQUENCE [LARGE SCALE GENOMIC DNA]</scope>
    <source>
        <strain evidence="15 16">VF20HR</strain>
    </source>
</reference>
<keyword evidence="11 13" id="KW-0472">Membrane</keyword>
<dbReference type="Gene3D" id="1.20.950.20">
    <property type="entry name" value="Transmembrane di-heme cytochromes, Chain C"/>
    <property type="match status" value="1"/>
</dbReference>
<organism evidence="15 16">
    <name type="scientific">Bisgaard Taxon 45</name>
    <dbReference type="NCBI Taxonomy" id="304289"/>
    <lineage>
        <taxon>Bacteria</taxon>
        <taxon>Pseudomonadati</taxon>
        <taxon>Pseudomonadota</taxon>
        <taxon>Gammaproteobacteria</taxon>
        <taxon>Pasteurellales</taxon>
        <taxon>Pasteurellaceae</taxon>
    </lineage>
</organism>
<dbReference type="EMBL" id="JAQAHH010000004">
    <property type="protein sequence ID" value="MDP9499978.1"/>
    <property type="molecule type" value="Genomic_DNA"/>
</dbReference>